<protein>
    <submittedName>
        <fullName evidence="1">Uncharacterized protein</fullName>
    </submittedName>
</protein>
<dbReference type="EMBL" id="NAJO01000017">
    <property type="protein sequence ID" value="OQO06059.1"/>
    <property type="molecule type" value="Genomic_DNA"/>
</dbReference>
<dbReference type="InParanoid" id="A0A1V8T408"/>
<comment type="caution">
    <text evidence="1">The sequence shown here is derived from an EMBL/GenBank/DDBJ whole genome shotgun (WGS) entry which is preliminary data.</text>
</comment>
<name>A0A1V8T408_9PEZI</name>
<organism evidence="1 2">
    <name type="scientific">Cryoendolithus antarcticus</name>
    <dbReference type="NCBI Taxonomy" id="1507870"/>
    <lineage>
        <taxon>Eukaryota</taxon>
        <taxon>Fungi</taxon>
        <taxon>Dikarya</taxon>
        <taxon>Ascomycota</taxon>
        <taxon>Pezizomycotina</taxon>
        <taxon>Dothideomycetes</taxon>
        <taxon>Dothideomycetidae</taxon>
        <taxon>Cladosporiales</taxon>
        <taxon>Cladosporiaceae</taxon>
        <taxon>Cryoendolithus</taxon>
    </lineage>
</organism>
<reference evidence="2" key="1">
    <citation type="submission" date="2017-03" db="EMBL/GenBank/DDBJ databases">
        <title>Genomes of endolithic fungi from Antarctica.</title>
        <authorList>
            <person name="Coleine C."/>
            <person name="Masonjones S."/>
            <person name="Stajich J.E."/>
        </authorList>
    </citation>
    <scope>NUCLEOTIDE SEQUENCE [LARGE SCALE GENOMIC DNA]</scope>
    <source>
        <strain evidence="2">CCFEE 5527</strain>
    </source>
</reference>
<keyword evidence="2" id="KW-1185">Reference proteome</keyword>
<accession>A0A1V8T408</accession>
<dbReference type="AlphaFoldDB" id="A0A1V8T408"/>
<evidence type="ECO:0000313" key="1">
    <source>
        <dbReference type="EMBL" id="OQO06059.1"/>
    </source>
</evidence>
<proteinExistence type="predicted"/>
<evidence type="ECO:0000313" key="2">
    <source>
        <dbReference type="Proteomes" id="UP000192596"/>
    </source>
</evidence>
<sequence length="134" mass="14034">MAGACSGILFADAFPCHLAACAGAVARVFSAIDKLVRWLFAFLLDTSTAGCRSCGRGVRHINGDVVAARSLCIFKALLWLARSYVISSAVLRSPLTIRAGGGSPVANLTACDCIGQFTSIEEAQMCCNAAKARF</sequence>
<dbReference type="Proteomes" id="UP000192596">
    <property type="component" value="Unassembled WGS sequence"/>
</dbReference>
<gene>
    <name evidence="1" type="ORF">B0A48_08647</name>
</gene>